<feature type="signal peptide" evidence="1">
    <location>
        <begin position="1"/>
        <end position="23"/>
    </location>
</feature>
<organism evidence="2 3">
    <name type="scientific">Cellvibrio fontiphilus</name>
    <dbReference type="NCBI Taxonomy" id="1815559"/>
    <lineage>
        <taxon>Bacteria</taxon>
        <taxon>Pseudomonadati</taxon>
        <taxon>Pseudomonadota</taxon>
        <taxon>Gammaproteobacteria</taxon>
        <taxon>Cellvibrionales</taxon>
        <taxon>Cellvibrionaceae</taxon>
        <taxon>Cellvibrio</taxon>
    </lineage>
</organism>
<dbReference type="EMBL" id="JBHRTF010000002">
    <property type="protein sequence ID" value="MFC3114947.1"/>
    <property type="molecule type" value="Genomic_DNA"/>
</dbReference>
<sequence>MNKPQSVWAICLLLLLPVIHTQATTPTELASDKKIMRSRLLATGGASTIEGSAGGGIVPMAVLSGYGAQEEQSATAFASYVDTGDYQLEVVGGSWSWRNRLELSIAQQKLTHDSLTAALHLPTDSISQRIIAAKVRIAGDLIYTPMPQLSIGVQHKKNLDFLVPAAVGAKDDSGTDINFSATKLILGGFFNRNLLLNGNLRYTKANQTGLVGFGGDKNNSYELLPEVSAGVLVNRHWLVGTEYRQKPDNLSFIKEDDWQTVFVGWFPTKRVALVAAYVDLGEVATFKDQTGWYLSLQGSF</sequence>
<reference evidence="3" key="1">
    <citation type="journal article" date="2019" name="Int. J. Syst. Evol. Microbiol.">
        <title>The Global Catalogue of Microorganisms (GCM) 10K type strain sequencing project: providing services to taxonomists for standard genome sequencing and annotation.</title>
        <authorList>
            <consortium name="The Broad Institute Genomics Platform"/>
            <consortium name="The Broad Institute Genome Sequencing Center for Infectious Disease"/>
            <person name="Wu L."/>
            <person name="Ma J."/>
        </authorList>
    </citation>
    <scope>NUCLEOTIDE SEQUENCE [LARGE SCALE GENOMIC DNA]</scope>
    <source>
        <strain evidence="3">KCTC 52237</strain>
    </source>
</reference>
<dbReference type="Pfam" id="PF11231">
    <property type="entry name" value="DUF3034"/>
    <property type="match status" value="1"/>
</dbReference>
<evidence type="ECO:0000313" key="3">
    <source>
        <dbReference type="Proteomes" id="UP001595555"/>
    </source>
</evidence>
<keyword evidence="1" id="KW-0732">Signal</keyword>
<proteinExistence type="predicted"/>
<keyword evidence="3" id="KW-1185">Reference proteome</keyword>
<feature type="chain" id="PRO_5046319868" evidence="1">
    <location>
        <begin position="24"/>
        <end position="300"/>
    </location>
</feature>
<accession>A0ABV7FEW0</accession>
<dbReference type="Proteomes" id="UP001595555">
    <property type="component" value="Unassembled WGS sequence"/>
</dbReference>
<dbReference type="InterPro" id="IPR021393">
    <property type="entry name" value="DUF3034"/>
</dbReference>
<dbReference type="RefSeq" id="WP_378116747.1">
    <property type="nucleotide sequence ID" value="NZ_JBHRTF010000002.1"/>
</dbReference>
<comment type="caution">
    <text evidence="2">The sequence shown here is derived from an EMBL/GenBank/DDBJ whole genome shotgun (WGS) entry which is preliminary data.</text>
</comment>
<evidence type="ECO:0000256" key="1">
    <source>
        <dbReference type="SAM" id="SignalP"/>
    </source>
</evidence>
<protein>
    <submittedName>
        <fullName evidence="2">DUF3034 family protein</fullName>
    </submittedName>
</protein>
<gene>
    <name evidence="2" type="ORF">ACFODX_05195</name>
</gene>
<evidence type="ECO:0000313" key="2">
    <source>
        <dbReference type="EMBL" id="MFC3114947.1"/>
    </source>
</evidence>
<name>A0ABV7FEW0_9GAMM</name>